<dbReference type="Proteomes" id="UP000038045">
    <property type="component" value="Unplaced"/>
</dbReference>
<keyword evidence="2" id="KW-1185">Reference proteome</keyword>
<evidence type="ECO:0000313" key="2">
    <source>
        <dbReference type="Proteomes" id="UP000038045"/>
    </source>
</evidence>
<sequence>MIKSFIIIISIVAVFSGIFVVGKMCKDEDSFTVKVQGKFTCGDKPYTFANVSVAQCLQNSNNCTKAPFTFIKDTDEKEGVTGTLKDSDDDLDFIVSHDCGPCPGVLRFPIPEQDINCGNSTDKVYDFSTMKLDDTKYC</sequence>
<keyword evidence="1" id="KW-1133">Transmembrane helix</keyword>
<keyword evidence="1" id="KW-0472">Membrane</keyword>
<evidence type="ECO:0000256" key="1">
    <source>
        <dbReference type="SAM" id="Phobius"/>
    </source>
</evidence>
<name>A0A0N4ZVV5_PARTI</name>
<dbReference type="AlphaFoldDB" id="A0A0N4ZVV5"/>
<reference evidence="3" key="1">
    <citation type="submission" date="2017-02" db="UniProtKB">
        <authorList>
            <consortium name="WormBaseParasite"/>
        </authorList>
    </citation>
    <scope>IDENTIFICATION</scope>
</reference>
<keyword evidence="1" id="KW-0812">Transmembrane</keyword>
<organism evidence="2 3">
    <name type="scientific">Parastrongyloides trichosuri</name>
    <name type="common">Possum-specific nematode worm</name>
    <dbReference type="NCBI Taxonomy" id="131310"/>
    <lineage>
        <taxon>Eukaryota</taxon>
        <taxon>Metazoa</taxon>
        <taxon>Ecdysozoa</taxon>
        <taxon>Nematoda</taxon>
        <taxon>Chromadorea</taxon>
        <taxon>Rhabditida</taxon>
        <taxon>Tylenchina</taxon>
        <taxon>Panagrolaimomorpha</taxon>
        <taxon>Strongyloidoidea</taxon>
        <taxon>Strongyloididae</taxon>
        <taxon>Parastrongyloides</taxon>
    </lineage>
</organism>
<feature type="transmembrane region" description="Helical" evidence="1">
    <location>
        <begin position="6"/>
        <end position="25"/>
    </location>
</feature>
<accession>A0A0N4ZVV5</accession>
<evidence type="ECO:0000313" key="3">
    <source>
        <dbReference type="WBParaSite" id="PTRK_0001273800.1"/>
    </source>
</evidence>
<proteinExistence type="predicted"/>
<protein>
    <submittedName>
        <fullName evidence="3">Uncharacterized protein</fullName>
    </submittedName>
</protein>
<dbReference type="WBParaSite" id="PTRK_0001273800.1">
    <property type="protein sequence ID" value="PTRK_0001273800.1"/>
    <property type="gene ID" value="PTRK_0001273800"/>
</dbReference>